<keyword evidence="3" id="KW-1185">Reference proteome</keyword>
<feature type="region of interest" description="Disordered" evidence="1">
    <location>
        <begin position="75"/>
        <end position="96"/>
    </location>
</feature>
<gene>
    <name evidence="2" type="ORF">TrRE_jg7773</name>
</gene>
<reference evidence="2" key="1">
    <citation type="submission" date="2022-07" db="EMBL/GenBank/DDBJ databases">
        <title>Genome analysis of Parmales, a sister group of diatoms, reveals the evolutionary specialization of diatoms from phago-mixotrophs to photoautotrophs.</title>
        <authorList>
            <person name="Ban H."/>
            <person name="Sato S."/>
            <person name="Yoshikawa S."/>
            <person name="Kazumasa Y."/>
            <person name="Nakamura Y."/>
            <person name="Ichinomiya M."/>
            <person name="Saitoh K."/>
            <person name="Sato N."/>
            <person name="Blanc-Mathieu R."/>
            <person name="Endo H."/>
            <person name="Kuwata A."/>
            <person name="Ogata H."/>
        </authorList>
    </citation>
    <scope>NUCLEOTIDE SEQUENCE</scope>
</reference>
<dbReference type="AlphaFoldDB" id="A0A9W7KT24"/>
<sequence>MCTEMTPVPQDPTPSAIVENPKNSHLSTPAPASGGDSEPFPAQLQSTEEMKNDGVVTLSVEEVDSGAKLFEHEEAGNEMEVEQEHSHTQPPDFDPTSLSSPFQVETPLVFSASDLNRRIEVKWNVFETYLATVITFSENTGEIYLVYDDGTCHWFHPTDNGFDSWRFVTDGPIEHTAEIKNGIRIAKLTIKSLEDKHAEIEQEISVPRITHKIACNRCGPSVCFESWDMIVAHNQESHHVPLVRPFKELSVWEAGIPILGMSNMSVPSPPHYYVTSVITYSFQLESNIQLFIDVWPNEVHIVMLEYGQLHPDREKVIKWKVKDAFGETVVSKSMATMSARCVIKSSNASSAYYYRHWPEYILTVGRDFIADNGGTKCKISVSLG</sequence>
<comment type="caution">
    <text evidence="2">The sequence shown here is derived from an EMBL/GenBank/DDBJ whole genome shotgun (WGS) entry which is preliminary data.</text>
</comment>
<dbReference type="EMBL" id="BRXZ01000370">
    <property type="protein sequence ID" value="GMI10340.1"/>
    <property type="molecule type" value="Genomic_DNA"/>
</dbReference>
<accession>A0A9W7KT24</accession>
<dbReference type="Proteomes" id="UP001165082">
    <property type="component" value="Unassembled WGS sequence"/>
</dbReference>
<organism evidence="2 3">
    <name type="scientific">Triparma retinervis</name>
    <dbReference type="NCBI Taxonomy" id="2557542"/>
    <lineage>
        <taxon>Eukaryota</taxon>
        <taxon>Sar</taxon>
        <taxon>Stramenopiles</taxon>
        <taxon>Ochrophyta</taxon>
        <taxon>Bolidophyceae</taxon>
        <taxon>Parmales</taxon>
        <taxon>Triparmaceae</taxon>
        <taxon>Triparma</taxon>
    </lineage>
</organism>
<evidence type="ECO:0000313" key="2">
    <source>
        <dbReference type="EMBL" id="GMI10340.1"/>
    </source>
</evidence>
<evidence type="ECO:0000313" key="3">
    <source>
        <dbReference type="Proteomes" id="UP001165082"/>
    </source>
</evidence>
<proteinExistence type="predicted"/>
<name>A0A9W7KT24_9STRA</name>
<feature type="region of interest" description="Disordered" evidence="1">
    <location>
        <begin position="1"/>
        <end position="52"/>
    </location>
</feature>
<evidence type="ECO:0000256" key="1">
    <source>
        <dbReference type="SAM" id="MobiDB-lite"/>
    </source>
</evidence>
<dbReference type="OrthoDB" id="10446361at2759"/>
<protein>
    <submittedName>
        <fullName evidence="2">Uncharacterized protein</fullName>
    </submittedName>
</protein>